<accession>A0ABD3WJI2</accession>
<comment type="caution">
    <text evidence="1">The sequence shown here is derived from an EMBL/GenBank/DDBJ whole genome shotgun (WGS) entry which is preliminary data.</text>
</comment>
<proteinExistence type="predicted"/>
<dbReference type="AlphaFoldDB" id="A0ABD3WJI2"/>
<keyword evidence="2" id="KW-1185">Reference proteome</keyword>
<evidence type="ECO:0000313" key="1">
    <source>
        <dbReference type="EMBL" id="KAL3874002.1"/>
    </source>
</evidence>
<reference evidence="1 2" key="1">
    <citation type="submission" date="2024-11" db="EMBL/GenBank/DDBJ databases">
        <title>Chromosome-level genome assembly of the freshwater bivalve Anodonta woodiana.</title>
        <authorList>
            <person name="Chen X."/>
        </authorList>
    </citation>
    <scope>NUCLEOTIDE SEQUENCE [LARGE SCALE GENOMIC DNA]</scope>
    <source>
        <strain evidence="1">MN2024</strain>
        <tissue evidence="1">Gills</tissue>
    </source>
</reference>
<dbReference type="EMBL" id="JBJQND010000006">
    <property type="protein sequence ID" value="KAL3874002.1"/>
    <property type="molecule type" value="Genomic_DNA"/>
</dbReference>
<dbReference type="Proteomes" id="UP001634394">
    <property type="component" value="Unassembled WGS sequence"/>
</dbReference>
<protein>
    <submittedName>
        <fullName evidence="1">Uncharacterized protein</fullName>
    </submittedName>
</protein>
<evidence type="ECO:0000313" key="2">
    <source>
        <dbReference type="Proteomes" id="UP001634394"/>
    </source>
</evidence>
<gene>
    <name evidence="1" type="ORF">ACJMK2_037073</name>
</gene>
<name>A0ABD3WJI2_SINWO</name>
<sequence>MDFLERISAATSLQNMLKKEIPSFIRDRLQQQFNRMSRNSVYSCLGCLSESCWNNASYCRERELIEISIGRWFSANYTTSHSFMLGFGNNFSTNLTKIEIFYNFISEENAFLDSVNCLLNDRKSGVVIVGFVQLTSQSLNLSNYLYTNFCVSSIAINITTNCGLLPAINTVLSFVENCFGHTSNVTVILIIYHGSYYVDFSNTADVILTLLTLLKDFMDNHLMEIFQNVIQSADINQSIITLSQKDLALGYTIGDREIKGILPHHMSMYQAYIEDPSITVSTCLDGRNVNNNMVVRGKVNNEMDNRELITVGHTEGILTFSPLTKICISLNSYFSLSPEENR</sequence>
<organism evidence="1 2">
    <name type="scientific">Sinanodonta woodiana</name>
    <name type="common">Chinese pond mussel</name>
    <name type="synonym">Anodonta woodiana</name>
    <dbReference type="NCBI Taxonomy" id="1069815"/>
    <lineage>
        <taxon>Eukaryota</taxon>
        <taxon>Metazoa</taxon>
        <taxon>Spiralia</taxon>
        <taxon>Lophotrochozoa</taxon>
        <taxon>Mollusca</taxon>
        <taxon>Bivalvia</taxon>
        <taxon>Autobranchia</taxon>
        <taxon>Heteroconchia</taxon>
        <taxon>Palaeoheterodonta</taxon>
        <taxon>Unionida</taxon>
        <taxon>Unionoidea</taxon>
        <taxon>Unionidae</taxon>
        <taxon>Unioninae</taxon>
        <taxon>Sinanodonta</taxon>
    </lineage>
</organism>